<evidence type="ECO:0000313" key="1">
    <source>
        <dbReference type="EMBL" id="ABV91241.1"/>
    </source>
</evidence>
<organism evidence="1 2">
    <name type="scientific">Lactococcus phage 1706</name>
    <dbReference type="NCBI Taxonomy" id="475178"/>
    <lineage>
        <taxon>Viruses</taxon>
        <taxon>Duplodnaviria</taxon>
        <taxon>Heunggongvirae</taxon>
        <taxon>Uroviricota</taxon>
        <taxon>Caudoviricetes</taxon>
        <taxon>Fremauxvirus</taxon>
        <taxon>Fremauxvirus fv1706</taxon>
    </lineage>
</organism>
<dbReference type="EMBL" id="EU081845">
    <property type="protein sequence ID" value="ABV91241.1"/>
    <property type="molecule type" value="Genomic_DNA"/>
</dbReference>
<reference evidence="1 2" key="1">
    <citation type="journal article" date="2008" name="Virology">
        <title>Characterization of 1706, a virulent phage from Lactococcus lactis with similarities to prophages from other Firmicutes.</title>
        <authorList>
            <person name="Garneau J.E."/>
            <person name="Tremblay D.M."/>
            <person name="Moineau S."/>
        </authorList>
    </citation>
    <scope>NUCLEOTIDE SEQUENCE</scope>
</reference>
<keyword evidence="2" id="KW-1185">Reference proteome</keyword>
<dbReference type="RefSeq" id="YP_001828682.1">
    <property type="nucleotide sequence ID" value="NC_010576.1"/>
</dbReference>
<name>B2BTJ8_9CAUD</name>
<proteinExistence type="predicted"/>
<evidence type="ECO:0000313" key="2">
    <source>
        <dbReference type="Proteomes" id="UP000001679"/>
    </source>
</evidence>
<dbReference type="Proteomes" id="UP000001679">
    <property type="component" value="Segment"/>
</dbReference>
<dbReference type="KEGG" id="vg:6218852"/>
<protein>
    <submittedName>
        <fullName evidence="1">Uncharacterized protein</fullName>
    </submittedName>
</protein>
<sequence>MINMFNNIKDSLIEKMLNKIIDEKEINITASLNPKNQPMISQSNEVRKQDLAGMLADNEVSVKISFGKKD</sequence>
<accession>B2BTJ8</accession>
<dbReference type="GeneID" id="6218852"/>